<organism evidence="1 2">
    <name type="scientific">Thelohanellus kitauei</name>
    <name type="common">Myxosporean</name>
    <dbReference type="NCBI Taxonomy" id="669202"/>
    <lineage>
        <taxon>Eukaryota</taxon>
        <taxon>Metazoa</taxon>
        <taxon>Cnidaria</taxon>
        <taxon>Myxozoa</taxon>
        <taxon>Myxosporea</taxon>
        <taxon>Bivalvulida</taxon>
        <taxon>Platysporina</taxon>
        <taxon>Myxobolidae</taxon>
        <taxon>Thelohanellus</taxon>
    </lineage>
</organism>
<sequence length="238" mass="27327">MICNVHLYDKSSDKCSFLVNPHVPGVIYINLINQDRKVRTYVSLNNGKSFEPIQFRVDNSKPSGKKYGVELDLECSNDFIEKSFPGNWIVKFQGKSLKKRSSRRRFFVSFTGGLGLKMYDPRIQNLNILKGGWLILGIERSLGLIYYSYDEGTNMHKKYINSNDLIDIIHMGSPNDGVISTISYNNLLRMYTFSLLNFSHSIGGCYIMTEKTCQGDDFEAWYPPRYEGNCFKGNWSPT</sequence>
<dbReference type="Proteomes" id="UP000031668">
    <property type="component" value="Unassembled WGS sequence"/>
</dbReference>
<keyword evidence="2" id="KW-1185">Reference proteome</keyword>
<reference evidence="1 2" key="1">
    <citation type="journal article" date="2014" name="Genome Biol. Evol.">
        <title>The genome of the myxosporean Thelohanellus kitauei shows adaptations to nutrient acquisition within its fish host.</title>
        <authorList>
            <person name="Yang Y."/>
            <person name="Xiong J."/>
            <person name="Zhou Z."/>
            <person name="Huo F."/>
            <person name="Miao W."/>
            <person name="Ran C."/>
            <person name="Liu Y."/>
            <person name="Zhang J."/>
            <person name="Feng J."/>
            <person name="Wang M."/>
            <person name="Wang M."/>
            <person name="Wang L."/>
            <person name="Yao B."/>
        </authorList>
    </citation>
    <scope>NUCLEOTIDE SEQUENCE [LARGE SCALE GENOMIC DNA]</scope>
    <source>
        <strain evidence="1">Wuqing</strain>
    </source>
</reference>
<evidence type="ECO:0008006" key="3">
    <source>
        <dbReference type="Google" id="ProtNLM"/>
    </source>
</evidence>
<proteinExistence type="predicted"/>
<protein>
    <recommendedName>
        <fullName evidence="3">Vacuolar protein sorting/targeting protein 10</fullName>
    </recommendedName>
</protein>
<accession>A0A0C2MZG9</accession>
<evidence type="ECO:0000313" key="1">
    <source>
        <dbReference type="EMBL" id="KII69525.1"/>
    </source>
</evidence>
<name>A0A0C2MZG9_THEKT</name>
<dbReference type="AlphaFoldDB" id="A0A0C2MZG9"/>
<comment type="caution">
    <text evidence="1">The sequence shown here is derived from an EMBL/GenBank/DDBJ whole genome shotgun (WGS) entry which is preliminary data.</text>
</comment>
<dbReference type="EMBL" id="JWZT01002390">
    <property type="protein sequence ID" value="KII69525.1"/>
    <property type="molecule type" value="Genomic_DNA"/>
</dbReference>
<evidence type="ECO:0000313" key="2">
    <source>
        <dbReference type="Proteomes" id="UP000031668"/>
    </source>
</evidence>
<gene>
    <name evidence="1" type="ORF">RF11_14786</name>
</gene>
<dbReference type="OrthoDB" id="5949766at2759"/>